<organism evidence="1 2">
    <name type="scientific">Sphingomonas abietis</name>
    <dbReference type="NCBI Taxonomy" id="3012344"/>
    <lineage>
        <taxon>Bacteria</taxon>
        <taxon>Pseudomonadati</taxon>
        <taxon>Pseudomonadota</taxon>
        <taxon>Alphaproteobacteria</taxon>
        <taxon>Sphingomonadales</taxon>
        <taxon>Sphingomonadaceae</taxon>
        <taxon>Sphingomonas</taxon>
    </lineage>
</organism>
<accession>A0ABY7NM56</accession>
<dbReference type="Gene3D" id="3.30.540.10">
    <property type="entry name" value="Fructose-1,6-Bisphosphatase, subunit A, domain 1"/>
    <property type="match status" value="1"/>
</dbReference>
<dbReference type="Pfam" id="PF00459">
    <property type="entry name" value="Inositol_P"/>
    <property type="match status" value="1"/>
</dbReference>
<dbReference type="PANTHER" id="PTHR43028">
    <property type="entry name" value="3'(2'),5'-BISPHOSPHATE NUCLEOTIDASE 1"/>
    <property type="match status" value="1"/>
</dbReference>
<dbReference type="InterPro" id="IPR050725">
    <property type="entry name" value="CysQ/Inositol_MonoPase"/>
</dbReference>
<dbReference type="SUPFAM" id="SSF56655">
    <property type="entry name" value="Carbohydrate phosphatase"/>
    <property type="match status" value="1"/>
</dbReference>
<sequence length="260" mass="27638">MLSGAAATIFPAVNDIDLAAALADFAGRLLLDLRRSELLSGKALGEAGDQTANAFLVRAIRHQRPDDGLLSEESVDDRARLDKSRVWIVDPLDGTREYAEGREDWAVHVALAIDGVPVVGAVAEPARATLWRSDTVRLAALHGEPGVMVSRSRPPDVATRTCAQLALAMKPMGSAGAKTMALLRGDALGYIHAGGQYEWDSAAPVAIALAAGLNATRLDGQPLLYNQPDPYMPDLLISRPEWTERLRGALARCGGQAAES</sequence>
<dbReference type="PANTHER" id="PTHR43028:SF5">
    <property type="entry name" value="3'(2'),5'-BISPHOSPHATE NUCLEOTIDASE 1"/>
    <property type="match status" value="1"/>
</dbReference>
<protein>
    <submittedName>
        <fullName evidence="1">3'(2'),5'-bisphosphate nucleotidase CysQ</fullName>
    </submittedName>
</protein>
<gene>
    <name evidence="1" type="ORF">PBT88_18140</name>
</gene>
<dbReference type="RefSeq" id="WP_270076703.1">
    <property type="nucleotide sequence ID" value="NZ_CP115174.1"/>
</dbReference>
<reference evidence="1 2" key="1">
    <citation type="submission" date="2022-12" db="EMBL/GenBank/DDBJ databases">
        <title>Sphingomonas abieness sp. nov., an endophytic bacterium isolated from Abies koreana.</title>
        <authorList>
            <person name="Jiang L."/>
            <person name="Lee J."/>
        </authorList>
    </citation>
    <scope>NUCLEOTIDE SEQUENCE [LARGE SCALE GENOMIC DNA]</scope>
    <source>
        <strain evidence="2">PAMB 00755</strain>
    </source>
</reference>
<dbReference type="Gene3D" id="3.40.190.80">
    <property type="match status" value="1"/>
</dbReference>
<name>A0ABY7NM56_9SPHN</name>
<dbReference type="EMBL" id="CP115174">
    <property type="protein sequence ID" value="WBO22055.1"/>
    <property type="molecule type" value="Genomic_DNA"/>
</dbReference>
<dbReference type="PRINTS" id="PR00377">
    <property type="entry name" value="IMPHPHTASES"/>
</dbReference>
<dbReference type="InterPro" id="IPR000760">
    <property type="entry name" value="Inositol_monophosphatase-like"/>
</dbReference>
<dbReference type="CDD" id="cd01638">
    <property type="entry name" value="CysQ"/>
    <property type="match status" value="1"/>
</dbReference>
<dbReference type="Proteomes" id="UP001210865">
    <property type="component" value="Chromosome"/>
</dbReference>
<proteinExistence type="predicted"/>
<evidence type="ECO:0000313" key="2">
    <source>
        <dbReference type="Proteomes" id="UP001210865"/>
    </source>
</evidence>
<keyword evidence="2" id="KW-1185">Reference proteome</keyword>
<evidence type="ECO:0000313" key="1">
    <source>
        <dbReference type="EMBL" id="WBO22055.1"/>
    </source>
</evidence>